<keyword evidence="3" id="KW-1185">Reference proteome</keyword>
<dbReference type="RefSeq" id="WP_327966070.1">
    <property type="nucleotide sequence ID" value="NZ_JARMQG010000010.1"/>
</dbReference>
<protein>
    <submittedName>
        <fullName evidence="2">KGG domain-containing protein</fullName>
    </submittedName>
</protein>
<proteinExistence type="predicted"/>
<accession>A0ABU6N4S8</accession>
<dbReference type="EMBL" id="JARMQG010000010">
    <property type="protein sequence ID" value="MED3561224.1"/>
    <property type="molecule type" value="Genomic_DNA"/>
</dbReference>
<feature type="non-terminal residue" evidence="2">
    <location>
        <position position="1"/>
    </location>
</feature>
<sequence length="25" mass="2981">NHDKEFYQKIGRKGGESRSDQRDDD</sequence>
<reference evidence="2 3" key="1">
    <citation type="submission" date="2023-03" db="EMBL/GenBank/DDBJ databases">
        <title>Bacillus Genome Sequencing.</title>
        <authorList>
            <person name="Dunlap C."/>
        </authorList>
    </citation>
    <scope>NUCLEOTIDE SEQUENCE [LARGE SCALE GENOMIC DNA]</scope>
    <source>
        <strain evidence="2 3">B-14544</strain>
    </source>
</reference>
<feature type="region of interest" description="Disordered" evidence="1">
    <location>
        <begin position="1"/>
        <end position="25"/>
    </location>
</feature>
<organism evidence="2 3">
    <name type="scientific">Bacillus xiapuensis</name>
    <dbReference type="NCBI Taxonomy" id="2014075"/>
    <lineage>
        <taxon>Bacteria</taxon>
        <taxon>Bacillati</taxon>
        <taxon>Bacillota</taxon>
        <taxon>Bacilli</taxon>
        <taxon>Bacillales</taxon>
        <taxon>Bacillaceae</taxon>
        <taxon>Bacillus</taxon>
    </lineage>
</organism>
<gene>
    <name evidence="2" type="ORF">P4447_01465</name>
</gene>
<dbReference type="InterPro" id="IPR019626">
    <property type="entry name" value="Stress-induced_KGG_rpt"/>
</dbReference>
<dbReference type="Proteomes" id="UP001330749">
    <property type="component" value="Unassembled WGS sequence"/>
</dbReference>
<evidence type="ECO:0000313" key="2">
    <source>
        <dbReference type="EMBL" id="MED3561224.1"/>
    </source>
</evidence>
<evidence type="ECO:0000256" key="1">
    <source>
        <dbReference type="SAM" id="MobiDB-lite"/>
    </source>
</evidence>
<dbReference type="Pfam" id="PF10685">
    <property type="entry name" value="KGG"/>
    <property type="match status" value="1"/>
</dbReference>
<comment type="caution">
    <text evidence="2">The sequence shown here is derived from an EMBL/GenBank/DDBJ whole genome shotgun (WGS) entry which is preliminary data.</text>
</comment>
<name>A0ABU6N4S8_9BACI</name>
<evidence type="ECO:0000313" key="3">
    <source>
        <dbReference type="Proteomes" id="UP001330749"/>
    </source>
</evidence>